<dbReference type="Pfam" id="PF00400">
    <property type="entry name" value="WD40"/>
    <property type="match status" value="5"/>
</dbReference>
<evidence type="ECO:0000256" key="2">
    <source>
        <dbReference type="ARBA" id="ARBA00022574"/>
    </source>
</evidence>
<organism evidence="6 7">
    <name type="scientific">Porphyra umbilicalis</name>
    <name type="common">Purple laver</name>
    <name type="synonym">Red alga</name>
    <dbReference type="NCBI Taxonomy" id="2786"/>
    <lineage>
        <taxon>Eukaryota</taxon>
        <taxon>Rhodophyta</taxon>
        <taxon>Bangiophyceae</taxon>
        <taxon>Bangiales</taxon>
        <taxon>Bangiaceae</taxon>
        <taxon>Porphyra</taxon>
    </lineage>
</organism>
<dbReference type="PROSITE" id="PS50294">
    <property type="entry name" value="WD_REPEATS_REGION"/>
    <property type="match status" value="1"/>
</dbReference>
<gene>
    <name evidence="6" type="ORF">BU14_0079s0023</name>
</gene>
<dbReference type="InterPro" id="IPR021772">
    <property type="entry name" value="WDR48/Bun107"/>
</dbReference>
<dbReference type="Gene3D" id="2.130.10.10">
    <property type="entry name" value="YVTN repeat-like/Quinoprotein amine dehydrogenase"/>
    <property type="match status" value="2"/>
</dbReference>
<keyword evidence="7" id="KW-1185">Reference proteome</keyword>
<comment type="similarity">
    <text evidence="1">Belongs to the WD repeat WDR48 family.</text>
</comment>
<dbReference type="EMBL" id="KV918792">
    <property type="protein sequence ID" value="OSX79380.1"/>
    <property type="molecule type" value="Genomic_DNA"/>
</dbReference>
<keyword evidence="3" id="KW-0677">Repeat</keyword>
<feature type="region of interest" description="Disordered" evidence="5">
    <location>
        <begin position="690"/>
        <end position="739"/>
    </location>
</feature>
<dbReference type="PROSITE" id="PS00678">
    <property type="entry name" value="WD_REPEATS_1"/>
    <property type="match status" value="2"/>
</dbReference>
<dbReference type="InterPro" id="IPR051246">
    <property type="entry name" value="WDR48"/>
</dbReference>
<dbReference type="Pfam" id="PF11816">
    <property type="entry name" value="DUF3337"/>
    <property type="match status" value="1"/>
</dbReference>
<feature type="compositionally biased region" description="Gly residues" evidence="5">
    <location>
        <begin position="444"/>
        <end position="466"/>
    </location>
</feature>
<accession>A0A1X6PEW9</accession>
<dbReference type="AlphaFoldDB" id="A0A1X6PEW9"/>
<evidence type="ECO:0000256" key="3">
    <source>
        <dbReference type="ARBA" id="ARBA00022737"/>
    </source>
</evidence>
<evidence type="ECO:0000256" key="4">
    <source>
        <dbReference type="PROSITE-ProRule" id="PRU00221"/>
    </source>
</evidence>
<feature type="compositionally biased region" description="Gly residues" evidence="5">
    <location>
        <begin position="770"/>
        <end position="787"/>
    </location>
</feature>
<feature type="region of interest" description="Disordered" evidence="5">
    <location>
        <begin position="443"/>
        <end position="472"/>
    </location>
</feature>
<dbReference type="PANTHER" id="PTHR19862:SF14">
    <property type="entry name" value="WD REPEAT-CONTAINING PROTEIN 48"/>
    <property type="match status" value="1"/>
</dbReference>
<dbReference type="InterPro" id="IPR019775">
    <property type="entry name" value="WD40_repeat_CS"/>
</dbReference>
<feature type="repeat" description="WD" evidence="4">
    <location>
        <begin position="302"/>
        <end position="343"/>
    </location>
</feature>
<evidence type="ECO:0000313" key="6">
    <source>
        <dbReference type="EMBL" id="OSX79380.1"/>
    </source>
</evidence>
<keyword evidence="2 4" id="KW-0853">WD repeat</keyword>
<protein>
    <submittedName>
        <fullName evidence="6">Uncharacterized protein</fullName>
    </submittedName>
</protein>
<dbReference type="InterPro" id="IPR036322">
    <property type="entry name" value="WD40_repeat_dom_sf"/>
</dbReference>
<feature type="repeat" description="WD" evidence="4">
    <location>
        <begin position="193"/>
        <end position="233"/>
    </location>
</feature>
<name>A0A1X6PEW9_PORUM</name>
<feature type="compositionally biased region" description="Gly residues" evidence="5">
    <location>
        <begin position="690"/>
        <end position="704"/>
    </location>
</feature>
<dbReference type="SUPFAM" id="SSF50978">
    <property type="entry name" value="WD40 repeat-like"/>
    <property type="match status" value="1"/>
</dbReference>
<sequence length="896" mass="86737">MADASTATAASGGSASGATAAAAAPAAGGARSRDLRLTYTLRPAEAVHRSGVTSLARSAADGGATLFTGGRDGTVRRWAVPLAAADVDVGGGGSGGGGGGGKGALRGTVLAGARDAPAARGANGAPAAPDGGCAVPPASSTIPAAAATFDEHVDWVNDLAVLRYAGADRVASASSDGTVKVWHPDTGRAVRTLAAHSDYVMALALPSATSVASASLDGRVLLWDVEYGRVAVDLTGGRTKPGASLYCLAGVADVAPQAGGAAGGGGGAAVPPPDAGRVLVAGSRDRLVTVWDARAGARVAALRGHTDTVRAVAVAPGGLSLLSGSADTSVRVWDLRMQRAVHAVEAHADSVWALAVGGGGSWVLSGGRDGAVWRTWLGSSVSRCGAGCVGGGGVDRPAAAAEPRLGRKKVGGGGLGGGVGGGIANGPPGGGILAGAAGSSGSLGSSGGGGGGGGSGGGSGGGGSGSGRRLRAATGTIGGGGAVDGAVAAAVADFGGEAAGVAVAAPPVPAVELPGLPAVVAYRVLNNKREVLVEDAAGDVSTIDVTTGRVRSVSSPPPPPAVPPPPPAAVVPPGLGSVAAAEAAAAAAAAAAVANAPTRRPGDLDAVAAALEEEVAVPSWFTVDFRTGSLTIKLEPSSAFKAELYAVDAGLDVLSEEVKVNIGEHVVRGLFGEWHRRLVAEAAAAAAAAGDGGAASGGGGGEGAAGAPVGASSGTSTTSVSTVAGEGGPPGTTPEGASVPLLRRRIAELGPADGEALPPWVADVVRERPGGGGGTAAGAAGGAGAGAGRPPRETVKLAFQLAPDAGSALPALKESMLNAPRVLRARKVASYTAKLLREEYRRMGREADTPEEGALEIVCNGRLVPGAMSLATIKQFLWRELPDMELTYRLREPREG</sequence>
<dbReference type="Proteomes" id="UP000218209">
    <property type="component" value="Unassembled WGS sequence"/>
</dbReference>
<evidence type="ECO:0000256" key="5">
    <source>
        <dbReference type="SAM" id="MobiDB-lite"/>
    </source>
</evidence>
<feature type="repeat" description="WD" evidence="4">
    <location>
        <begin position="45"/>
        <end position="78"/>
    </location>
</feature>
<reference evidence="6 7" key="1">
    <citation type="submission" date="2017-03" db="EMBL/GenBank/DDBJ databases">
        <title>WGS assembly of Porphyra umbilicalis.</title>
        <authorList>
            <person name="Brawley S.H."/>
            <person name="Blouin N.A."/>
            <person name="Ficko-Blean E."/>
            <person name="Wheeler G.L."/>
            <person name="Lohr M."/>
            <person name="Goodson H.V."/>
            <person name="Jenkins J.W."/>
            <person name="Blaby-Haas C.E."/>
            <person name="Helliwell K.E."/>
            <person name="Chan C."/>
            <person name="Marriage T."/>
            <person name="Bhattacharya D."/>
            <person name="Klein A.S."/>
            <person name="Badis Y."/>
            <person name="Brodie J."/>
            <person name="Cao Y."/>
            <person name="Collen J."/>
            <person name="Dittami S.M."/>
            <person name="Gachon C.M."/>
            <person name="Green B.R."/>
            <person name="Karpowicz S."/>
            <person name="Kim J.W."/>
            <person name="Kudahl U."/>
            <person name="Lin S."/>
            <person name="Michel G."/>
            <person name="Mittag M."/>
            <person name="Olson B.J."/>
            <person name="Pangilinan J."/>
            <person name="Peng Y."/>
            <person name="Qiu H."/>
            <person name="Shu S."/>
            <person name="Singer J.T."/>
            <person name="Smith A.G."/>
            <person name="Sprecher B.N."/>
            <person name="Wagner V."/>
            <person name="Wang W."/>
            <person name="Wang Z.-Y."/>
            <person name="Yan J."/>
            <person name="Yarish C."/>
            <person name="Zoeuner-Riek S."/>
            <person name="Zhuang Y."/>
            <person name="Zou Y."/>
            <person name="Lindquist E.A."/>
            <person name="Grimwood J."/>
            <person name="Barry K."/>
            <person name="Rokhsar D.S."/>
            <person name="Schmutz J."/>
            <person name="Stiller J.W."/>
            <person name="Grossman A.R."/>
            <person name="Prochnik S.E."/>
        </authorList>
    </citation>
    <scope>NUCLEOTIDE SEQUENCE [LARGE SCALE GENOMIC DNA]</scope>
    <source>
        <strain evidence="6">4086291</strain>
    </source>
</reference>
<evidence type="ECO:0000256" key="1">
    <source>
        <dbReference type="ARBA" id="ARBA00006917"/>
    </source>
</evidence>
<feature type="repeat" description="WD" evidence="4">
    <location>
        <begin position="276"/>
        <end position="301"/>
    </location>
</feature>
<dbReference type="OrthoDB" id="2421129at2759"/>
<feature type="repeat" description="WD" evidence="4">
    <location>
        <begin position="149"/>
        <end position="192"/>
    </location>
</feature>
<dbReference type="PROSITE" id="PS50082">
    <property type="entry name" value="WD_REPEATS_2"/>
    <property type="match status" value="5"/>
</dbReference>
<evidence type="ECO:0000313" key="7">
    <source>
        <dbReference type="Proteomes" id="UP000218209"/>
    </source>
</evidence>
<dbReference type="GO" id="GO:0000724">
    <property type="term" value="P:double-strand break repair via homologous recombination"/>
    <property type="evidence" value="ECO:0007669"/>
    <property type="project" value="TreeGrafter"/>
</dbReference>
<dbReference type="InterPro" id="IPR020472">
    <property type="entry name" value="WD40_PAC1"/>
</dbReference>
<dbReference type="SMART" id="SM00320">
    <property type="entry name" value="WD40"/>
    <property type="match status" value="6"/>
</dbReference>
<feature type="region of interest" description="Disordered" evidence="5">
    <location>
        <begin position="766"/>
        <end position="791"/>
    </location>
</feature>
<dbReference type="InterPro" id="IPR015943">
    <property type="entry name" value="WD40/YVTN_repeat-like_dom_sf"/>
</dbReference>
<dbReference type="PANTHER" id="PTHR19862">
    <property type="entry name" value="WD REPEAT-CONTAINING PROTEIN 48"/>
    <property type="match status" value="1"/>
</dbReference>
<dbReference type="GO" id="GO:0043130">
    <property type="term" value="F:ubiquitin binding"/>
    <property type="evidence" value="ECO:0007669"/>
    <property type="project" value="TreeGrafter"/>
</dbReference>
<dbReference type="InterPro" id="IPR001680">
    <property type="entry name" value="WD40_rpt"/>
</dbReference>
<proteinExistence type="inferred from homology"/>
<dbReference type="CDD" id="cd00200">
    <property type="entry name" value="WD40"/>
    <property type="match status" value="1"/>
</dbReference>
<feature type="compositionally biased region" description="Low complexity" evidence="5">
    <location>
        <begin position="705"/>
        <end position="724"/>
    </location>
</feature>
<dbReference type="PRINTS" id="PR00320">
    <property type="entry name" value="GPROTEINBRPT"/>
</dbReference>